<accession>A0A9D4ISA9</accession>
<protein>
    <submittedName>
        <fullName evidence="1">Uncharacterized protein</fullName>
    </submittedName>
</protein>
<dbReference type="Proteomes" id="UP000828390">
    <property type="component" value="Unassembled WGS sequence"/>
</dbReference>
<evidence type="ECO:0000313" key="1">
    <source>
        <dbReference type="EMBL" id="KAH3786276.1"/>
    </source>
</evidence>
<sequence>MTVDIRTNFLSFQDFKCRQWGSLVPGAFLQGLLVQDMTGLPSSAIGHQALSNMERKVKV</sequence>
<comment type="caution">
    <text evidence="1">The sequence shown here is derived from an EMBL/GenBank/DDBJ whole genome shotgun (WGS) entry which is preliminary data.</text>
</comment>
<proteinExistence type="predicted"/>
<name>A0A9D4ISA9_DREPO</name>
<reference evidence="1" key="2">
    <citation type="submission" date="2020-11" db="EMBL/GenBank/DDBJ databases">
        <authorList>
            <person name="McCartney M.A."/>
            <person name="Auch B."/>
            <person name="Kono T."/>
            <person name="Mallez S."/>
            <person name="Becker A."/>
            <person name="Gohl D.M."/>
            <person name="Silverstein K.A.T."/>
            <person name="Koren S."/>
            <person name="Bechman K.B."/>
            <person name="Herman A."/>
            <person name="Abrahante J.E."/>
            <person name="Garbe J."/>
        </authorList>
    </citation>
    <scope>NUCLEOTIDE SEQUENCE</scope>
    <source>
        <strain evidence="1">Duluth1</strain>
        <tissue evidence="1">Whole animal</tissue>
    </source>
</reference>
<organism evidence="1 2">
    <name type="scientific">Dreissena polymorpha</name>
    <name type="common">Zebra mussel</name>
    <name type="synonym">Mytilus polymorpha</name>
    <dbReference type="NCBI Taxonomy" id="45954"/>
    <lineage>
        <taxon>Eukaryota</taxon>
        <taxon>Metazoa</taxon>
        <taxon>Spiralia</taxon>
        <taxon>Lophotrochozoa</taxon>
        <taxon>Mollusca</taxon>
        <taxon>Bivalvia</taxon>
        <taxon>Autobranchia</taxon>
        <taxon>Heteroconchia</taxon>
        <taxon>Euheterodonta</taxon>
        <taxon>Imparidentia</taxon>
        <taxon>Neoheterodontei</taxon>
        <taxon>Myida</taxon>
        <taxon>Dreissenoidea</taxon>
        <taxon>Dreissenidae</taxon>
        <taxon>Dreissena</taxon>
    </lineage>
</organism>
<reference evidence="1" key="1">
    <citation type="journal article" date="2019" name="bioRxiv">
        <title>The Genome of the Zebra Mussel, Dreissena polymorpha: A Resource for Invasive Species Research.</title>
        <authorList>
            <person name="McCartney M.A."/>
            <person name="Auch B."/>
            <person name="Kono T."/>
            <person name="Mallez S."/>
            <person name="Zhang Y."/>
            <person name="Obille A."/>
            <person name="Becker A."/>
            <person name="Abrahante J.E."/>
            <person name="Garbe J."/>
            <person name="Badalamenti J.P."/>
            <person name="Herman A."/>
            <person name="Mangelson H."/>
            <person name="Liachko I."/>
            <person name="Sullivan S."/>
            <person name="Sone E.D."/>
            <person name="Koren S."/>
            <person name="Silverstein K.A.T."/>
            <person name="Beckman K.B."/>
            <person name="Gohl D.M."/>
        </authorList>
    </citation>
    <scope>NUCLEOTIDE SEQUENCE</scope>
    <source>
        <strain evidence="1">Duluth1</strain>
        <tissue evidence="1">Whole animal</tissue>
    </source>
</reference>
<dbReference type="EMBL" id="JAIWYP010000008">
    <property type="protein sequence ID" value="KAH3786276.1"/>
    <property type="molecule type" value="Genomic_DNA"/>
</dbReference>
<gene>
    <name evidence="1" type="ORF">DPMN_164382</name>
</gene>
<dbReference type="AlphaFoldDB" id="A0A9D4ISA9"/>
<evidence type="ECO:0000313" key="2">
    <source>
        <dbReference type="Proteomes" id="UP000828390"/>
    </source>
</evidence>
<keyword evidence="2" id="KW-1185">Reference proteome</keyword>